<dbReference type="SUPFAM" id="SSF63829">
    <property type="entry name" value="Calcium-dependent phosphotriesterase"/>
    <property type="match status" value="1"/>
</dbReference>
<protein>
    <submittedName>
        <fullName evidence="1">Uncharacterized protein</fullName>
    </submittedName>
</protein>
<dbReference type="AlphaFoldDB" id="A0A9P5TQJ9"/>
<evidence type="ECO:0000313" key="2">
    <source>
        <dbReference type="Proteomes" id="UP000724874"/>
    </source>
</evidence>
<dbReference type="Gene3D" id="2.120.10.30">
    <property type="entry name" value="TolB, C-terminal domain"/>
    <property type="match status" value="1"/>
</dbReference>
<sequence>MGPLKDPNPRGGLWLYVPSRNASDGNDSKYLASKVAADKAHRITFKNYPEGHDFHPLGIAIWPSLAGQPSNLYAINHARERTVIEHFTINPATPTEAEHVRTISSFHSLSANGLALTSPDAFYVTNDHFITLIESVLGLPLAFVSHVTLNPPTHKGPDAIASATFAKLFVPFPNGVAVSSPERSQVLIYERDPATNALIRQKYSATVPFSPDNIHFTEPFNGGSGEEIIVAGHPNFPDITAVAANKTGAVAASWVIAIVPQAEKNETSVEFDLEAPVSISSKLTSDGVGWTMKTLFQSSGDEEKGGFPVSTTGLKDPQTGNFYMSGLYADGGLLVCKPSSGKN</sequence>
<dbReference type="Proteomes" id="UP000724874">
    <property type="component" value="Unassembled WGS sequence"/>
</dbReference>
<comment type="caution">
    <text evidence="1">The sequence shown here is derived from an EMBL/GenBank/DDBJ whole genome shotgun (WGS) entry which is preliminary data.</text>
</comment>
<reference evidence="1" key="1">
    <citation type="submission" date="2020-11" db="EMBL/GenBank/DDBJ databases">
        <authorList>
            <consortium name="DOE Joint Genome Institute"/>
            <person name="Ahrendt S."/>
            <person name="Riley R."/>
            <person name="Andreopoulos W."/>
            <person name="LaButti K."/>
            <person name="Pangilinan J."/>
            <person name="Ruiz-duenas F.J."/>
            <person name="Barrasa J.M."/>
            <person name="Sanchez-Garcia M."/>
            <person name="Camarero S."/>
            <person name="Miyauchi S."/>
            <person name="Serrano A."/>
            <person name="Linde D."/>
            <person name="Babiker R."/>
            <person name="Drula E."/>
            <person name="Ayuso-Fernandez I."/>
            <person name="Pacheco R."/>
            <person name="Padilla G."/>
            <person name="Ferreira P."/>
            <person name="Barriuso J."/>
            <person name="Kellner H."/>
            <person name="Castanera R."/>
            <person name="Alfaro M."/>
            <person name="Ramirez L."/>
            <person name="Pisabarro A.G."/>
            <person name="Kuo A."/>
            <person name="Tritt A."/>
            <person name="Lipzen A."/>
            <person name="He G."/>
            <person name="Yan M."/>
            <person name="Ng V."/>
            <person name="Cullen D."/>
            <person name="Martin F."/>
            <person name="Rosso M.-N."/>
            <person name="Henrissat B."/>
            <person name="Hibbett D."/>
            <person name="Martinez A.T."/>
            <person name="Grigoriev I.V."/>
        </authorList>
    </citation>
    <scope>NUCLEOTIDE SEQUENCE</scope>
    <source>
        <strain evidence="1">AH 44721</strain>
    </source>
</reference>
<dbReference type="EMBL" id="JADNYJ010000024">
    <property type="protein sequence ID" value="KAF8905052.1"/>
    <property type="molecule type" value="Genomic_DNA"/>
</dbReference>
<dbReference type="OrthoDB" id="5307922at2759"/>
<proteinExistence type="predicted"/>
<gene>
    <name evidence="1" type="ORF">CPB84DRAFT_1772283</name>
</gene>
<dbReference type="PANTHER" id="PTHR11799:SF30">
    <property type="entry name" value="SERUM PARAOXONASE_ARYLESTERASE 2"/>
    <property type="match status" value="1"/>
</dbReference>
<accession>A0A9P5TQJ9</accession>
<name>A0A9P5TQJ9_GYMJU</name>
<dbReference type="InterPro" id="IPR051288">
    <property type="entry name" value="Serum_paraoxonase/arylesterase"/>
</dbReference>
<organism evidence="1 2">
    <name type="scientific">Gymnopilus junonius</name>
    <name type="common">Spectacular rustgill mushroom</name>
    <name type="synonym">Gymnopilus spectabilis subsp. junonius</name>
    <dbReference type="NCBI Taxonomy" id="109634"/>
    <lineage>
        <taxon>Eukaryota</taxon>
        <taxon>Fungi</taxon>
        <taxon>Dikarya</taxon>
        <taxon>Basidiomycota</taxon>
        <taxon>Agaricomycotina</taxon>
        <taxon>Agaricomycetes</taxon>
        <taxon>Agaricomycetidae</taxon>
        <taxon>Agaricales</taxon>
        <taxon>Agaricineae</taxon>
        <taxon>Hymenogastraceae</taxon>
        <taxon>Gymnopilus</taxon>
    </lineage>
</organism>
<evidence type="ECO:0000313" key="1">
    <source>
        <dbReference type="EMBL" id="KAF8905052.1"/>
    </source>
</evidence>
<dbReference type="InterPro" id="IPR011042">
    <property type="entry name" value="6-blade_b-propeller_TolB-like"/>
</dbReference>
<keyword evidence="2" id="KW-1185">Reference proteome</keyword>
<dbReference type="PANTHER" id="PTHR11799">
    <property type="entry name" value="PARAOXONASE"/>
    <property type="match status" value="1"/>
</dbReference>